<dbReference type="SMART" id="SM00342">
    <property type="entry name" value="HTH_ARAC"/>
    <property type="match status" value="1"/>
</dbReference>
<name>A0A4R6W8Z0_9SPHI</name>
<keyword evidence="1" id="KW-0805">Transcription regulation</keyword>
<evidence type="ECO:0000313" key="6">
    <source>
        <dbReference type="Proteomes" id="UP000295292"/>
    </source>
</evidence>
<evidence type="ECO:0000259" key="4">
    <source>
        <dbReference type="PROSITE" id="PS01124"/>
    </source>
</evidence>
<accession>A0A4R6W8Z0</accession>
<dbReference type="Proteomes" id="UP000295292">
    <property type="component" value="Unassembled WGS sequence"/>
</dbReference>
<dbReference type="InterPro" id="IPR037923">
    <property type="entry name" value="HTH-like"/>
</dbReference>
<dbReference type="InterPro" id="IPR003313">
    <property type="entry name" value="AraC-bd"/>
</dbReference>
<gene>
    <name evidence="5" type="ORF">CLV99_4310</name>
</gene>
<dbReference type="AlphaFoldDB" id="A0A4R6W8Z0"/>
<dbReference type="GO" id="GO:0003700">
    <property type="term" value="F:DNA-binding transcription factor activity"/>
    <property type="evidence" value="ECO:0007669"/>
    <property type="project" value="InterPro"/>
</dbReference>
<dbReference type="GO" id="GO:0043565">
    <property type="term" value="F:sequence-specific DNA binding"/>
    <property type="evidence" value="ECO:0007669"/>
    <property type="project" value="InterPro"/>
</dbReference>
<protein>
    <submittedName>
        <fullName evidence="5">AraC-like DNA-binding protein</fullName>
    </submittedName>
</protein>
<evidence type="ECO:0000256" key="1">
    <source>
        <dbReference type="ARBA" id="ARBA00023015"/>
    </source>
</evidence>
<evidence type="ECO:0000256" key="2">
    <source>
        <dbReference type="ARBA" id="ARBA00023125"/>
    </source>
</evidence>
<dbReference type="PROSITE" id="PS01124">
    <property type="entry name" value="HTH_ARAC_FAMILY_2"/>
    <property type="match status" value="1"/>
</dbReference>
<dbReference type="EMBL" id="SNYV01000018">
    <property type="protein sequence ID" value="TDQ73872.1"/>
    <property type="molecule type" value="Genomic_DNA"/>
</dbReference>
<dbReference type="InterPro" id="IPR018060">
    <property type="entry name" value="HTH_AraC"/>
</dbReference>
<dbReference type="Pfam" id="PF12833">
    <property type="entry name" value="HTH_18"/>
    <property type="match status" value="1"/>
</dbReference>
<dbReference type="SUPFAM" id="SSF51215">
    <property type="entry name" value="Regulatory protein AraC"/>
    <property type="match status" value="1"/>
</dbReference>
<dbReference type="Gene3D" id="1.10.10.60">
    <property type="entry name" value="Homeodomain-like"/>
    <property type="match status" value="1"/>
</dbReference>
<sequence length="305" mass="35743">MQIVINLHIFGYLCMPLFFTLDNIYNLYKIDPSKTIDGMVILDQSNQPNREYEDHRHQFDGLLLSFLIRGTMKTRIHFLEYDINPTDIVVILPQLMIDVQSASEDAEMITIGLSLDFIASFPNLREFIMNDEIRWHPVIQLKDEDRILQQELLSLLQKSYHKKPSSKKKELLQHLLFALISLISEAYSTHIERKERSKNRTHEIIDDFYVLISKYAIEQRSVKFYADKLHLTPQYLSTLLKKATGKSVLQWIDHILLMHAKTLLKSTNISIKELSNQLHFADSSLFCRYFKRHTGISPKSFRNAS</sequence>
<organism evidence="5 6">
    <name type="scientific">Sphingobacterium yanglingense</name>
    <dbReference type="NCBI Taxonomy" id="1437280"/>
    <lineage>
        <taxon>Bacteria</taxon>
        <taxon>Pseudomonadati</taxon>
        <taxon>Bacteroidota</taxon>
        <taxon>Sphingobacteriia</taxon>
        <taxon>Sphingobacteriales</taxon>
        <taxon>Sphingobacteriaceae</taxon>
        <taxon>Sphingobacterium</taxon>
    </lineage>
</organism>
<evidence type="ECO:0000313" key="5">
    <source>
        <dbReference type="EMBL" id="TDQ73872.1"/>
    </source>
</evidence>
<dbReference type="SUPFAM" id="SSF46689">
    <property type="entry name" value="Homeodomain-like"/>
    <property type="match status" value="1"/>
</dbReference>
<dbReference type="PANTHER" id="PTHR43280:SF32">
    <property type="entry name" value="TRANSCRIPTIONAL REGULATORY PROTEIN"/>
    <property type="match status" value="1"/>
</dbReference>
<dbReference type="Pfam" id="PF02311">
    <property type="entry name" value="AraC_binding"/>
    <property type="match status" value="1"/>
</dbReference>
<comment type="caution">
    <text evidence="5">The sequence shown here is derived from an EMBL/GenBank/DDBJ whole genome shotgun (WGS) entry which is preliminary data.</text>
</comment>
<keyword evidence="6" id="KW-1185">Reference proteome</keyword>
<dbReference type="InterPro" id="IPR009057">
    <property type="entry name" value="Homeodomain-like_sf"/>
</dbReference>
<keyword evidence="3" id="KW-0804">Transcription</keyword>
<evidence type="ECO:0000256" key="3">
    <source>
        <dbReference type="ARBA" id="ARBA00023163"/>
    </source>
</evidence>
<keyword evidence="2 5" id="KW-0238">DNA-binding</keyword>
<reference evidence="5 6" key="1">
    <citation type="submission" date="2019-03" db="EMBL/GenBank/DDBJ databases">
        <title>Genomic Encyclopedia of Archaeal and Bacterial Type Strains, Phase II (KMG-II): from individual species to whole genera.</title>
        <authorList>
            <person name="Goeker M."/>
        </authorList>
    </citation>
    <scope>NUCLEOTIDE SEQUENCE [LARGE SCALE GENOMIC DNA]</scope>
    <source>
        <strain evidence="5 6">DSM 28353</strain>
    </source>
</reference>
<feature type="domain" description="HTH araC/xylS-type" evidence="4">
    <location>
        <begin position="206"/>
        <end position="304"/>
    </location>
</feature>
<proteinExistence type="predicted"/>
<dbReference type="PANTHER" id="PTHR43280">
    <property type="entry name" value="ARAC-FAMILY TRANSCRIPTIONAL REGULATOR"/>
    <property type="match status" value="1"/>
</dbReference>